<dbReference type="OrthoDB" id="7322084at2759"/>
<evidence type="ECO:0000313" key="2">
    <source>
        <dbReference type="Proteomes" id="UP000301870"/>
    </source>
</evidence>
<proteinExistence type="predicted"/>
<organism evidence="2 3">
    <name type="scientific">Spodoptera litura</name>
    <name type="common">Asian cotton leafworm</name>
    <dbReference type="NCBI Taxonomy" id="69820"/>
    <lineage>
        <taxon>Eukaryota</taxon>
        <taxon>Metazoa</taxon>
        <taxon>Ecdysozoa</taxon>
        <taxon>Arthropoda</taxon>
        <taxon>Hexapoda</taxon>
        <taxon>Insecta</taxon>
        <taxon>Pterygota</taxon>
        <taxon>Neoptera</taxon>
        <taxon>Endopterygota</taxon>
        <taxon>Lepidoptera</taxon>
        <taxon>Glossata</taxon>
        <taxon>Ditrysia</taxon>
        <taxon>Noctuoidea</taxon>
        <taxon>Noctuidae</taxon>
        <taxon>Amphipyrinae</taxon>
        <taxon>Spodoptera</taxon>
    </lineage>
</organism>
<name>A0A9J7EAL3_SPOLT</name>
<keyword evidence="1" id="KW-1133">Transmembrane helix</keyword>
<sequence>MTLENLLSQVGIGTKQLTDRYSEVPVHDHHVYYAYEPSAPSHGPVATSKYNYGGGHHKSGASMSALTLLAFLFFLHILQQCIKDHMTEMSTAPVMIMTAGREGEDAITKSATFNKIDKTGMTDFGSKDSSVNDRTDTINQNKITENYNVKNPYNNDGPSSKHQLLKVKTEQLPRLEETKQNYVIKNYGNRSSMYAGFYSAMDEE</sequence>
<dbReference type="Proteomes" id="UP000301870">
    <property type="component" value="Chromosome 23"/>
</dbReference>
<gene>
    <name evidence="3" type="primary">LOC111356379</name>
</gene>
<keyword evidence="1" id="KW-0812">Transmembrane</keyword>
<evidence type="ECO:0000313" key="3">
    <source>
        <dbReference type="RefSeq" id="XP_022826448.1"/>
    </source>
</evidence>
<accession>A0A9J7EAL3</accession>
<dbReference type="RefSeq" id="XP_022826448.1">
    <property type="nucleotide sequence ID" value="XM_022970680.1"/>
</dbReference>
<keyword evidence="1" id="KW-0472">Membrane</keyword>
<dbReference type="KEGG" id="sliu:111356379"/>
<feature type="transmembrane region" description="Helical" evidence="1">
    <location>
        <begin position="60"/>
        <end position="78"/>
    </location>
</feature>
<protein>
    <submittedName>
        <fullName evidence="3">Uncharacterized protein LOC111356379</fullName>
    </submittedName>
</protein>
<keyword evidence="2" id="KW-1185">Reference proteome</keyword>
<dbReference type="GeneID" id="111356379"/>
<dbReference type="AlphaFoldDB" id="A0A9J7EAL3"/>
<evidence type="ECO:0000256" key="1">
    <source>
        <dbReference type="SAM" id="Phobius"/>
    </source>
</evidence>
<reference evidence="3" key="1">
    <citation type="submission" date="2025-08" db="UniProtKB">
        <authorList>
            <consortium name="RefSeq"/>
        </authorList>
    </citation>
    <scope>IDENTIFICATION</scope>
    <source>
        <strain evidence="3">Ishihara</strain>
        <tissue evidence="3">Whole body</tissue>
    </source>
</reference>